<feature type="region of interest" description="Disordered" evidence="1">
    <location>
        <begin position="130"/>
        <end position="192"/>
    </location>
</feature>
<feature type="region of interest" description="Disordered" evidence="1">
    <location>
        <begin position="236"/>
        <end position="362"/>
    </location>
</feature>
<gene>
    <name evidence="2" type="ORF">EI97DRAFT_446223</name>
</gene>
<reference evidence="2" key="1">
    <citation type="journal article" date="2020" name="Stud. Mycol.">
        <title>101 Dothideomycetes genomes: a test case for predicting lifestyles and emergence of pathogens.</title>
        <authorList>
            <person name="Haridas S."/>
            <person name="Albert R."/>
            <person name="Binder M."/>
            <person name="Bloem J."/>
            <person name="Labutti K."/>
            <person name="Salamov A."/>
            <person name="Andreopoulos B."/>
            <person name="Baker S."/>
            <person name="Barry K."/>
            <person name="Bills G."/>
            <person name="Bluhm B."/>
            <person name="Cannon C."/>
            <person name="Castanera R."/>
            <person name="Culley D."/>
            <person name="Daum C."/>
            <person name="Ezra D."/>
            <person name="Gonzalez J."/>
            <person name="Henrissat B."/>
            <person name="Kuo A."/>
            <person name="Liang C."/>
            <person name="Lipzen A."/>
            <person name="Lutzoni F."/>
            <person name="Magnuson J."/>
            <person name="Mondo S."/>
            <person name="Nolan M."/>
            <person name="Ohm R."/>
            <person name="Pangilinan J."/>
            <person name="Park H.-J."/>
            <person name="Ramirez L."/>
            <person name="Alfaro M."/>
            <person name="Sun H."/>
            <person name="Tritt A."/>
            <person name="Yoshinaga Y."/>
            <person name="Zwiers L.-H."/>
            <person name="Turgeon B."/>
            <person name="Goodwin S."/>
            <person name="Spatafora J."/>
            <person name="Crous P."/>
            <person name="Grigoriev I."/>
        </authorList>
    </citation>
    <scope>NUCLEOTIDE SEQUENCE</scope>
    <source>
        <strain evidence="2">CBS 379.55</strain>
    </source>
</reference>
<organism evidence="2 3">
    <name type="scientific">Westerdykella ornata</name>
    <dbReference type="NCBI Taxonomy" id="318751"/>
    <lineage>
        <taxon>Eukaryota</taxon>
        <taxon>Fungi</taxon>
        <taxon>Dikarya</taxon>
        <taxon>Ascomycota</taxon>
        <taxon>Pezizomycotina</taxon>
        <taxon>Dothideomycetes</taxon>
        <taxon>Pleosporomycetidae</taxon>
        <taxon>Pleosporales</taxon>
        <taxon>Sporormiaceae</taxon>
        <taxon>Westerdykella</taxon>
    </lineage>
</organism>
<keyword evidence="3" id="KW-1185">Reference proteome</keyword>
<feature type="compositionally biased region" description="Polar residues" evidence="1">
    <location>
        <begin position="307"/>
        <end position="345"/>
    </location>
</feature>
<accession>A0A6A6J6C3</accession>
<dbReference type="AlphaFoldDB" id="A0A6A6J6C3"/>
<feature type="region of interest" description="Disordered" evidence="1">
    <location>
        <begin position="96"/>
        <end position="117"/>
    </location>
</feature>
<sequence length="362" mass="39252">MSPLTRRPTWLGVSFLARLLIDNNLPLLPCDFAASDLTSKTQLKTTSQRECWVGDYSAGGTVYTMVGQHKDSAPPTPDATISARHSSVDHVRNLRHQNGTPVQTSPHVDSPEDPDATTARINTEITSLLRRQKTPHSRYPPFHSGNGTYTHVLRPSKVKKTLAEQKEDPSTLQVLPLAPSARSDRSARSRVSALPDEVTAAFEILRKALADKEKIKSDTLSPFDRFQALPLPNQGVRFSDHGGSDDTTMNGISSDGERRNGWISLPSSRKNSVADSLSSGITPHWTAPAQGGSAQAAQSPAYMLNVPRSNVGQNAPPSNGITSLAEGRTTTGEHNIPSGPNNNARGSDVAYNPYRDPRRRGR</sequence>
<feature type="compositionally biased region" description="Polar residues" evidence="1">
    <location>
        <begin position="96"/>
        <end position="107"/>
    </location>
</feature>
<feature type="compositionally biased region" description="Low complexity" evidence="1">
    <location>
        <begin position="287"/>
        <end position="301"/>
    </location>
</feature>
<dbReference type="Proteomes" id="UP000800097">
    <property type="component" value="Unassembled WGS sequence"/>
</dbReference>
<proteinExistence type="predicted"/>
<protein>
    <submittedName>
        <fullName evidence="2">Uncharacterized protein</fullName>
    </submittedName>
</protein>
<evidence type="ECO:0000256" key="1">
    <source>
        <dbReference type="SAM" id="MobiDB-lite"/>
    </source>
</evidence>
<dbReference type="RefSeq" id="XP_033649481.1">
    <property type="nucleotide sequence ID" value="XM_033800012.1"/>
</dbReference>
<dbReference type="EMBL" id="ML986530">
    <property type="protein sequence ID" value="KAF2271942.1"/>
    <property type="molecule type" value="Genomic_DNA"/>
</dbReference>
<dbReference type="GeneID" id="54553187"/>
<evidence type="ECO:0000313" key="2">
    <source>
        <dbReference type="EMBL" id="KAF2271942.1"/>
    </source>
</evidence>
<name>A0A6A6J6C3_WESOR</name>
<feature type="compositionally biased region" description="Polar residues" evidence="1">
    <location>
        <begin position="265"/>
        <end position="281"/>
    </location>
</feature>
<evidence type="ECO:0000313" key="3">
    <source>
        <dbReference type="Proteomes" id="UP000800097"/>
    </source>
</evidence>